<dbReference type="Gene3D" id="3.40.50.720">
    <property type="entry name" value="NAD(P)-binding Rossmann-like Domain"/>
    <property type="match status" value="1"/>
</dbReference>
<dbReference type="InterPro" id="IPR000304">
    <property type="entry name" value="Pyrroline-COOH_reductase"/>
</dbReference>
<dbReference type="FunFam" id="1.10.3730.10:FF:000001">
    <property type="entry name" value="Pyrroline-5-carboxylate reductase"/>
    <property type="match status" value="1"/>
</dbReference>
<dbReference type="Proteomes" id="UP000002629">
    <property type="component" value="Chromosome"/>
</dbReference>
<feature type="domain" description="Pyrroline-5-carboxylate reductase catalytic N-terminal" evidence="7">
    <location>
        <begin position="46"/>
        <end position="135"/>
    </location>
</feature>
<accession>D5VHU1</accession>
<proteinExistence type="inferred from homology"/>
<evidence type="ECO:0000313" key="9">
    <source>
        <dbReference type="EMBL" id="ADG09072.1"/>
    </source>
</evidence>
<sequence length="302" mass="30887">MRGRAATASLVRARCAERPLIRPASQATFSRKGRRGEIEVTTMTPILLLGAGRMGGALVQGWREAGAFATADLIVRDPNISPGAFRGAVINPPLETLGAAKTVLLAVKPQIWREAVNDVVPHLAPDAVIVSIAAGVRAADISETFEGRRVARVMPTTAVAIGRGAASLYAEDAEALARAQALFEPVAAVSVLPNEDLMHAATAVSGSAPAYLYAFVEALEAAGAAQGLDPAESARLARATIIGAAALMEQSGEEPAELRKQVTSPGGTTAAALAVLMGEGGFGDLLPKALAAAVARSKELGG</sequence>
<dbReference type="SUPFAM" id="SSF51735">
    <property type="entry name" value="NAD(P)-binding Rossmann-fold domains"/>
    <property type="match status" value="1"/>
</dbReference>
<dbReference type="Gene3D" id="1.10.3730.10">
    <property type="entry name" value="ProC C-terminal domain-like"/>
    <property type="match status" value="1"/>
</dbReference>
<dbReference type="Pfam" id="PF03807">
    <property type="entry name" value="F420_oxidored"/>
    <property type="match status" value="1"/>
</dbReference>
<dbReference type="GO" id="GO:0005737">
    <property type="term" value="C:cytoplasm"/>
    <property type="evidence" value="ECO:0007669"/>
    <property type="project" value="UniProtKB-SubCell"/>
</dbReference>
<dbReference type="EC" id="1.5.1.2" evidence="4 5"/>
<dbReference type="InterPro" id="IPR028939">
    <property type="entry name" value="P5C_Rdtase_cat_N"/>
</dbReference>
<dbReference type="HAMAP" id="MF_01925">
    <property type="entry name" value="P5C_reductase"/>
    <property type="match status" value="1"/>
</dbReference>
<keyword evidence="4" id="KW-0963">Cytoplasm</keyword>
<dbReference type="PIRSF" id="PIRSF000193">
    <property type="entry name" value="Pyrrol-5-carb_rd"/>
    <property type="match status" value="1"/>
</dbReference>
<dbReference type="Pfam" id="PF14748">
    <property type="entry name" value="P5CR_dimer"/>
    <property type="match status" value="1"/>
</dbReference>
<evidence type="ECO:0000256" key="3">
    <source>
        <dbReference type="ARBA" id="ARBA00023002"/>
    </source>
</evidence>
<comment type="catalytic activity">
    <reaction evidence="4">
        <text>L-proline + NAD(+) = (S)-1-pyrroline-5-carboxylate + NADH + 2 H(+)</text>
        <dbReference type="Rhea" id="RHEA:14105"/>
        <dbReference type="ChEBI" id="CHEBI:15378"/>
        <dbReference type="ChEBI" id="CHEBI:17388"/>
        <dbReference type="ChEBI" id="CHEBI:57540"/>
        <dbReference type="ChEBI" id="CHEBI:57945"/>
        <dbReference type="ChEBI" id="CHEBI:60039"/>
        <dbReference type="EC" id="1.5.1.2"/>
    </reaction>
</comment>
<keyword evidence="4" id="KW-0028">Amino-acid biosynthesis</keyword>
<name>D5VHU1_CAUST</name>
<dbReference type="PANTHER" id="PTHR11645">
    <property type="entry name" value="PYRROLINE-5-CARBOXYLATE REDUCTASE"/>
    <property type="match status" value="1"/>
</dbReference>
<dbReference type="GO" id="GO:0004735">
    <property type="term" value="F:pyrroline-5-carboxylate reductase activity"/>
    <property type="evidence" value="ECO:0007669"/>
    <property type="project" value="UniProtKB-UniRule"/>
</dbReference>
<dbReference type="UniPathway" id="UPA00098">
    <property type="reaction ID" value="UER00361"/>
</dbReference>
<gene>
    <name evidence="4" type="primary">proC</name>
    <name evidence="9" type="ordered locus">Cseg_0560</name>
</gene>
<evidence type="ECO:0000259" key="7">
    <source>
        <dbReference type="Pfam" id="PF03807"/>
    </source>
</evidence>
<dbReference type="PANTHER" id="PTHR11645:SF0">
    <property type="entry name" value="PYRROLINE-5-CARBOXYLATE REDUCTASE 3"/>
    <property type="match status" value="1"/>
</dbReference>
<keyword evidence="3 4" id="KW-0560">Oxidoreductase</keyword>
<evidence type="ECO:0000256" key="5">
    <source>
        <dbReference type="NCBIfam" id="TIGR00112"/>
    </source>
</evidence>
<dbReference type="SUPFAM" id="SSF48179">
    <property type="entry name" value="6-phosphogluconate dehydrogenase C-terminal domain-like"/>
    <property type="match status" value="1"/>
</dbReference>
<feature type="binding site" evidence="6">
    <location>
        <begin position="49"/>
        <end position="54"/>
    </location>
    <ligand>
        <name>NADP(+)</name>
        <dbReference type="ChEBI" id="CHEBI:58349"/>
    </ligand>
</feature>
<dbReference type="InterPro" id="IPR036291">
    <property type="entry name" value="NAD(P)-bd_dom_sf"/>
</dbReference>
<comment type="subcellular location">
    <subcellularLocation>
        <location evidence="4">Cytoplasm</location>
    </subcellularLocation>
</comment>
<evidence type="ECO:0000256" key="6">
    <source>
        <dbReference type="PIRSR" id="PIRSR000193-1"/>
    </source>
</evidence>
<dbReference type="STRING" id="509190.Cseg_0560"/>
<evidence type="ECO:0000256" key="2">
    <source>
        <dbReference type="ARBA" id="ARBA00022857"/>
    </source>
</evidence>
<dbReference type="InterPro" id="IPR008927">
    <property type="entry name" value="6-PGluconate_DH-like_C_sf"/>
</dbReference>
<comment type="similarity">
    <text evidence="1 4">Belongs to the pyrroline-5-carboxylate reductase family.</text>
</comment>
<comment type="function">
    <text evidence="4">Catalyzes the reduction of 1-pyrroline-5-carboxylate (PCA) to L-proline.</text>
</comment>
<feature type="binding site" evidence="6">
    <location>
        <begin position="106"/>
        <end position="109"/>
    </location>
    <ligand>
        <name>NADP(+)</name>
        <dbReference type="ChEBI" id="CHEBI:58349"/>
    </ligand>
</feature>
<evidence type="ECO:0000256" key="4">
    <source>
        <dbReference type="HAMAP-Rule" id="MF_01925"/>
    </source>
</evidence>
<dbReference type="NCBIfam" id="TIGR00112">
    <property type="entry name" value="proC"/>
    <property type="match status" value="1"/>
</dbReference>
<comment type="pathway">
    <text evidence="4">Amino-acid biosynthesis; L-proline biosynthesis; L-proline from L-glutamate 5-semialdehyde: step 1/1.</text>
</comment>
<dbReference type="HOGENOM" id="CLU_042344_0_2_5"/>
<feature type="domain" description="Pyrroline-5-carboxylate reductase dimerisation" evidence="8">
    <location>
        <begin position="195"/>
        <end position="300"/>
    </location>
</feature>
<dbReference type="InterPro" id="IPR029036">
    <property type="entry name" value="P5CR_dimer"/>
</dbReference>
<dbReference type="KEGG" id="cse:Cseg_0560"/>
<dbReference type="GO" id="GO:0055129">
    <property type="term" value="P:L-proline biosynthetic process"/>
    <property type="evidence" value="ECO:0007669"/>
    <property type="project" value="UniProtKB-UniRule"/>
</dbReference>
<comment type="catalytic activity">
    <reaction evidence="4">
        <text>L-proline + NADP(+) = (S)-1-pyrroline-5-carboxylate + NADPH + 2 H(+)</text>
        <dbReference type="Rhea" id="RHEA:14109"/>
        <dbReference type="ChEBI" id="CHEBI:15378"/>
        <dbReference type="ChEBI" id="CHEBI:17388"/>
        <dbReference type="ChEBI" id="CHEBI:57783"/>
        <dbReference type="ChEBI" id="CHEBI:58349"/>
        <dbReference type="ChEBI" id="CHEBI:60039"/>
        <dbReference type="EC" id="1.5.1.2"/>
    </reaction>
</comment>
<organism evidence="9 10">
    <name type="scientific">Caulobacter segnis (strain ATCC 21756 / DSM 7131 / JCM 7823 / NBRC 15250 / LMG 17158 / TK0059)</name>
    <name type="common">Mycoplana segnis</name>
    <dbReference type="NCBI Taxonomy" id="509190"/>
    <lineage>
        <taxon>Bacteria</taxon>
        <taxon>Pseudomonadati</taxon>
        <taxon>Pseudomonadota</taxon>
        <taxon>Alphaproteobacteria</taxon>
        <taxon>Caulobacterales</taxon>
        <taxon>Caulobacteraceae</taxon>
        <taxon>Caulobacter</taxon>
    </lineage>
</organism>
<evidence type="ECO:0000256" key="1">
    <source>
        <dbReference type="ARBA" id="ARBA00005525"/>
    </source>
</evidence>
<reference evidence="10" key="1">
    <citation type="journal article" date="2011" name="J. Bacteriol.">
        <title>Genome sequences of eight morphologically diverse alphaproteobacteria.</title>
        <authorList>
            <consortium name="US DOE Joint Genome Institute"/>
            <person name="Brown P.J."/>
            <person name="Kysela D.T."/>
            <person name="Buechlein A."/>
            <person name="Hemmerich C."/>
            <person name="Brun Y.V."/>
        </authorList>
    </citation>
    <scope>NUCLEOTIDE SEQUENCE [LARGE SCALE GENOMIC DNA]</scope>
    <source>
        <strain evidence="10">ATCC 21756 / DSM 7131 / JCM 7823 / NBRC 15250 / LMG 17158 / TK0059</strain>
    </source>
</reference>
<keyword evidence="2 4" id="KW-0521">NADP</keyword>
<keyword evidence="4" id="KW-0641">Proline biosynthesis</keyword>
<protein>
    <recommendedName>
        <fullName evidence="4 5">Pyrroline-5-carboxylate reductase</fullName>
        <shortName evidence="4">P5C reductase</shortName>
        <shortName evidence="4">P5CR</shortName>
        <ecNumber evidence="4 5">1.5.1.2</ecNumber>
    </recommendedName>
    <alternativeName>
        <fullName evidence="4">PCA reductase</fullName>
    </alternativeName>
</protein>
<dbReference type="eggNOG" id="COG0345">
    <property type="taxonomic scope" value="Bacteria"/>
</dbReference>
<dbReference type="EMBL" id="CP002008">
    <property type="protein sequence ID" value="ADG09072.1"/>
    <property type="molecule type" value="Genomic_DNA"/>
</dbReference>
<dbReference type="AlphaFoldDB" id="D5VHU1"/>
<evidence type="ECO:0000259" key="8">
    <source>
        <dbReference type="Pfam" id="PF14748"/>
    </source>
</evidence>
<evidence type="ECO:0000313" key="10">
    <source>
        <dbReference type="Proteomes" id="UP000002629"/>
    </source>
</evidence>